<feature type="domain" description="PIN" evidence="6">
    <location>
        <begin position="3"/>
        <end position="126"/>
    </location>
</feature>
<protein>
    <recommendedName>
        <fullName evidence="5">Ribonuclease VapC</fullName>
        <shortName evidence="5">RNase VapC</shortName>
        <ecNumber evidence="5">3.1.-.-</ecNumber>
    </recommendedName>
    <alternativeName>
        <fullName evidence="5">Toxin VapC</fullName>
    </alternativeName>
</protein>
<name>A0A7X4KE13_9BURK</name>
<dbReference type="RefSeq" id="WP_161016090.1">
    <property type="nucleotide sequence ID" value="NZ_WWCK01000006.1"/>
</dbReference>
<comment type="caution">
    <text evidence="7">The sequence shown here is derived from an EMBL/GenBank/DDBJ whole genome shotgun (WGS) entry which is preliminary data.</text>
</comment>
<reference evidence="7 8" key="1">
    <citation type="submission" date="2019-12" db="EMBL/GenBank/DDBJ databases">
        <title>Novel species isolated from a subtropical stream in China.</title>
        <authorList>
            <person name="Lu H."/>
        </authorList>
    </citation>
    <scope>NUCLEOTIDE SEQUENCE [LARGE SCALE GENOMIC DNA]</scope>
    <source>
        <strain evidence="7 8">FT55W</strain>
    </source>
</reference>
<keyword evidence="1 5" id="KW-1277">Toxin-antitoxin system</keyword>
<evidence type="ECO:0000313" key="8">
    <source>
        <dbReference type="Proteomes" id="UP000450012"/>
    </source>
</evidence>
<dbReference type="GO" id="GO:0000287">
    <property type="term" value="F:magnesium ion binding"/>
    <property type="evidence" value="ECO:0007669"/>
    <property type="project" value="UniProtKB-UniRule"/>
</dbReference>
<evidence type="ECO:0000256" key="5">
    <source>
        <dbReference type="HAMAP-Rule" id="MF_00265"/>
    </source>
</evidence>
<feature type="binding site" evidence="5">
    <location>
        <position position="5"/>
    </location>
    <ligand>
        <name>Mg(2+)</name>
        <dbReference type="ChEBI" id="CHEBI:18420"/>
    </ligand>
</feature>
<evidence type="ECO:0000256" key="1">
    <source>
        <dbReference type="ARBA" id="ARBA00022649"/>
    </source>
</evidence>
<keyword evidence="3 5" id="KW-0479">Metal-binding</keyword>
<evidence type="ECO:0000259" key="6">
    <source>
        <dbReference type="Pfam" id="PF01850"/>
    </source>
</evidence>
<accession>A0A7X4KE13</accession>
<comment type="cofactor">
    <cofactor evidence="5">
        <name>Mg(2+)</name>
        <dbReference type="ChEBI" id="CHEBI:18420"/>
    </cofactor>
</comment>
<dbReference type="CDD" id="cd09874">
    <property type="entry name" value="PIN_MT3492-like"/>
    <property type="match status" value="1"/>
</dbReference>
<evidence type="ECO:0000256" key="2">
    <source>
        <dbReference type="ARBA" id="ARBA00022722"/>
    </source>
</evidence>
<gene>
    <name evidence="5" type="primary">vapC</name>
    <name evidence="7" type="ORF">GTP45_22650</name>
</gene>
<dbReference type="SUPFAM" id="SSF88723">
    <property type="entry name" value="PIN domain-like"/>
    <property type="match status" value="1"/>
</dbReference>
<dbReference type="InterPro" id="IPR002716">
    <property type="entry name" value="PIN_dom"/>
</dbReference>
<dbReference type="Proteomes" id="UP000450012">
    <property type="component" value="Unassembled WGS sequence"/>
</dbReference>
<dbReference type="HAMAP" id="MF_00265">
    <property type="entry name" value="VapC_Nob1"/>
    <property type="match status" value="1"/>
</dbReference>
<dbReference type="AlphaFoldDB" id="A0A7X4KE13"/>
<dbReference type="InterPro" id="IPR029060">
    <property type="entry name" value="PIN-like_dom_sf"/>
</dbReference>
<comment type="similarity">
    <text evidence="5">Belongs to the PINc/VapC protein family.</text>
</comment>
<keyword evidence="8" id="KW-1185">Reference proteome</keyword>
<dbReference type="GO" id="GO:0004540">
    <property type="term" value="F:RNA nuclease activity"/>
    <property type="evidence" value="ECO:0007669"/>
    <property type="project" value="InterPro"/>
</dbReference>
<organism evidence="7 8">
    <name type="scientific">Duganella rivi</name>
    <dbReference type="NCBI Taxonomy" id="2666083"/>
    <lineage>
        <taxon>Bacteria</taxon>
        <taxon>Pseudomonadati</taxon>
        <taxon>Pseudomonadota</taxon>
        <taxon>Betaproteobacteria</taxon>
        <taxon>Burkholderiales</taxon>
        <taxon>Oxalobacteraceae</taxon>
        <taxon>Telluria group</taxon>
        <taxon>Duganella</taxon>
    </lineage>
</organism>
<dbReference type="Pfam" id="PF01850">
    <property type="entry name" value="PIN"/>
    <property type="match status" value="1"/>
</dbReference>
<evidence type="ECO:0000256" key="3">
    <source>
        <dbReference type="ARBA" id="ARBA00022723"/>
    </source>
</evidence>
<evidence type="ECO:0000313" key="7">
    <source>
        <dbReference type="EMBL" id="MYM69622.1"/>
    </source>
</evidence>
<comment type="function">
    <text evidence="5">Toxic component of a toxin-antitoxin (TA) system. An RNase.</text>
</comment>
<dbReference type="Gene3D" id="3.40.50.1010">
    <property type="entry name" value="5'-nuclease"/>
    <property type="match status" value="1"/>
</dbReference>
<feature type="binding site" evidence="5">
    <location>
        <position position="104"/>
    </location>
    <ligand>
        <name>Mg(2+)</name>
        <dbReference type="ChEBI" id="CHEBI:18420"/>
    </ligand>
</feature>
<sequence>MRYIDTSVLVAYLTREAHSVEAEAFMLSQGTPLVMSTWTEVEFLSALGKKLRTKQLTKSLADSIVHQYRQSISSHVRLIPVTDADLKRAAMLLDGWKTSVRAADSLHLAISSGHGATTYTLDRGMALAGATLGVAVTLL</sequence>
<keyword evidence="4 5" id="KW-0378">Hydrolase</keyword>
<evidence type="ECO:0000256" key="4">
    <source>
        <dbReference type="ARBA" id="ARBA00022801"/>
    </source>
</evidence>
<dbReference type="InterPro" id="IPR022907">
    <property type="entry name" value="VapC_family"/>
</dbReference>
<dbReference type="EC" id="3.1.-.-" evidence="5"/>
<dbReference type="EMBL" id="WWCK01000006">
    <property type="protein sequence ID" value="MYM69622.1"/>
    <property type="molecule type" value="Genomic_DNA"/>
</dbReference>
<proteinExistence type="inferred from homology"/>
<dbReference type="GO" id="GO:0016787">
    <property type="term" value="F:hydrolase activity"/>
    <property type="evidence" value="ECO:0007669"/>
    <property type="project" value="UniProtKB-KW"/>
</dbReference>
<keyword evidence="5" id="KW-0460">Magnesium</keyword>
<keyword evidence="5" id="KW-0800">Toxin</keyword>
<dbReference type="GO" id="GO:0090729">
    <property type="term" value="F:toxin activity"/>
    <property type="evidence" value="ECO:0007669"/>
    <property type="project" value="UniProtKB-KW"/>
</dbReference>
<keyword evidence="2 5" id="KW-0540">Nuclease</keyword>